<name>A0A368UAS2_9GAMM</name>
<feature type="region of interest" description="Disordered" evidence="1">
    <location>
        <begin position="253"/>
        <end position="274"/>
    </location>
</feature>
<protein>
    <submittedName>
        <fullName evidence="2">Uncharacterized protein</fullName>
    </submittedName>
</protein>
<comment type="caution">
    <text evidence="2">The sequence shown here is derived from an EMBL/GenBank/DDBJ whole genome shotgun (WGS) entry which is preliminary data.</text>
</comment>
<evidence type="ECO:0000313" key="2">
    <source>
        <dbReference type="EMBL" id="RCV93736.1"/>
    </source>
</evidence>
<evidence type="ECO:0000313" key="3">
    <source>
        <dbReference type="Proteomes" id="UP000253204"/>
    </source>
</evidence>
<dbReference type="EMBL" id="QPIJ01000001">
    <property type="protein sequence ID" value="RCV93736.1"/>
    <property type="molecule type" value="Genomic_DNA"/>
</dbReference>
<organism evidence="2 3">
    <name type="scientific">Vreelandella rituensis</name>
    <dbReference type="NCBI Taxonomy" id="2282306"/>
    <lineage>
        <taxon>Bacteria</taxon>
        <taxon>Pseudomonadati</taxon>
        <taxon>Pseudomonadota</taxon>
        <taxon>Gammaproteobacteria</taxon>
        <taxon>Oceanospirillales</taxon>
        <taxon>Halomonadaceae</taxon>
        <taxon>Vreelandella</taxon>
    </lineage>
</organism>
<reference evidence="2 3" key="1">
    <citation type="submission" date="2018-07" db="EMBL/GenBank/DDBJ databases">
        <title>Halomonas rutogse sp. nov., isolated from Lake TangqianCo on Tibetan Plateau.</title>
        <authorList>
            <person name="Lu H."/>
            <person name="Xing P."/>
            <person name="Wu Q."/>
        </authorList>
    </citation>
    <scope>NUCLEOTIDE SEQUENCE [LARGE SCALE GENOMIC DNA]</scope>
    <source>
        <strain evidence="2 3">TQ8S</strain>
    </source>
</reference>
<evidence type="ECO:0000256" key="1">
    <source>
        <dbReference type="SAM" id="MobiDB-lite"/>
    </source>
</evidence>
<keyword evidence="3" id="KW-1185">Reference proteome</keyword>
<accession>A0A368UAS2</accession>
<dbReference type="Proteomes" id="UP000253204">
    <property type="component" value="Unassembled WGS sequence"/>
</dbReference>
<gene>
    <name evidence="2" type="ORF">DU506_00860</name>
</gene>
<sequence>MTQDIHAWHLDRLHSLMDQWRMEDGTEGLTRESAEALIEETADNGRLMGQISRLQGGLSKMRDTLLKIIEKPALQVAAIPVVAAAAYVIADVTMVEGDLEYMRDMAAITQAEFAERIQANGIAKEKVREVVGGLMGLAAGSALALNADRVLALATGLRGHHSRLENGVEGDSNRLYARLTDSEREALSGVIRSFSALDLGPRTQEREALISKLLENVGEAEQQVSLGDGPANLIETRLGQFQERLDKIQAYSQKHDKEPGVQQNTRGFAPGAPA</sequence>
<dbReference type="RefSeq" id="WP_114485064.1">
    <property type="nucleotide sequence ID" value="NZ_CBCSHM010000007.1"/>
</dbReference>
<dbReference type="AlphaFoldDB" id="A0A368UAS2"/>
<proteinExistence type="predicted"/>